<name>A0A4S4KAR6_9APHY</name>
<dbReference type="Proteomes" id="UP000309038">
    <property type="component" value="Unassembled WGS sequence"/>
</dbReference>
<accession>A0A4S4KAR6</accession>
<evidence type="ECO:0000313" key="2">
    <source>
        <dbReference type="EMBL" id="THG95061.1"/>
    </source>
</evidence>
<feature type="compositionally biased region" description="Basic and acidic residues" evidence="1">
    <location>
        <begin position="187"/>
        <end position="202"/>
    </location>
</feature>
<dbReference type="AlphaFoldDB" id="A0A4S4KAR6"/>
<feature type="compositionally biased region" description="Polar residues" evidence="1">
    <location>
        <begin position="55"/>
        <end position="66"/>
    </location>
</feature>
<feature type="region of interest" description="Disordered" evidence="1">
    <location>
        <begin position="80"/>
        <end position="124"/>
    </location>
</feature>
<evidence type="ECO:0000256" key="1">
    <source>
        <dbReference type="SAM" id="MobiDB-lite"/>
    </source>
</evidence>
<organism evidence="2 3">
    <name type="scientific">Hermanssonia centrifuga</name>
    <dbReference type="NCBI Taxonomy" id="98765"/>
    <lineage>
        <taxon>Eukaryota</taxon>
        <taxon>Fungi</taxon>
        <taxon>Dikarya</taxon>
        <taxon>Basidiomycota</taxon>
        <taxon>Agaricomycotina</taxon>
        <taxon>Agaricomycetes</taxon>
        <taxon>Polyporales</taxon>
        <taxon>Meruliaceae</taxon>
        <taxon>Hermanssonia</taxon>
    </lineage>
</organism>
<feature type="region of interest" description="Disordered" evidence="1">
    <location>
        <begin position="38"/>
        <end position="66"/>
    </location>
</feature>
<keyword evidence="3" id="KW-1185">Reference proteome</keyword>
<reference evidence="2 3" key="1">
    <citation type="submission" date="2019-02" db="EMBL/GenBank/DDBJ databases">
        <title>Genome sequencing of the rare red list fungi Phlebia centrifuga.</title>
        <authorList>
            <person name="Buettner E."/>
            <person name="Kellner H."/>
        </authorList>
    </citation>
    <scope>NUCLEOTIDE SEQUENCE [LARGE SCALE GENOMIC DNA]</scope>
    <source>
        <strain evidence="2 3">DSM 108282</strain>
    </source>
</reference>
<gene>
    <name evidence="2" type="ORF">EW026_g6528</name>
</gene>
<evidence type="ECO:0000313" key="3">
    <source>
        <dbReference type="Proteomes" id="UP000309038"/>
    </source>
</evidence>
<feature type="region of interest" description="Disordered" evidence="1">
    <location>
        <begin position="150"/>
        <end position="222"/>
    </location>
</feature>
<dbReference type="EMBL" id="SGPJ01000363">
    <property type="protein sequence ID" value="THG95061.1"/>
    <property type="molecule type" value="Genomic_DNA"/>
</dbReference>
<feature type="compositionally biased region" description="Basic residues" evidence="1">
    <location>
        <begin position="212"/>
        <end position="222"/>
    </location>
</feature>
<proteinExistence type="predicted"/>
<sequence>MSKTLSNGTLSLRFMQNAQRAKQQAQVELEQAKIKDDAEWEMPQEVKDAWGIGSSPDTTRSSSVTHESSYLPFIFASSMDESSSVPDARPRGRLNKAAKPVDEPPPEATDVIMEESQPSTRITSISGFKVPIPIKQKDKKVKMKTAQEIIREDAIRQPPAGLQMPQSAAGFRMPAGVDAPAARTNTTRREDHPRLKRERSSESGDILGSEGKKRKKDTRMID</sequence>
<protein>
    <submittedName>
        <fullName evidence="2">Uncharacterized protein</fullName>
    </submittedName>
</protein>
<comment type="caution">
    <text evidence="2">The sequence shown here is derived from an EMBL/GenBank/DDBJ whole genome shotgun (WGS) entry which is preliminary data.</text>
</comment>